<dbReference type="CDD" id="cd00075">
    <property type="entry name" value="HATPase"/>
    <property type="match status" value="1"/>
</dbReference>
<dbReference type="PANTHER" id="PTHR45436">
    <property type="entry name" value="SENSOR HISTIDINE KINASE YKOH"/>
    <property type="match status" value="1"/>
</dbReference>
<evidence type="ECO:0000256" key="12">
    <source>
        <dbReference type="SAM" id="Phobius"/>
    </source>
</evidence>
<dbReference type="InterPro" id="IPR004358">
    <property type="entry name" value="Sig_transdc_His_kin-like_C"/>
</dbReference>
<feature type="transmembrane region" description="Helical" evidence="12">
    <location>
        <begin position="262"/>
        <end position="285"/>
    </location>
</feature>
<evidence type="ECO:0000256" key="5">
    <source>
        <dbReference type="ARBA" id="ARBA00022679"/>
    </source>
</evidence>
<dbReference type="Gene3D" id="1.10.287.130">
    <property type="match status" value="1"/>
</dbReference>
<protein>
    <recommendedName>
        <fullName evidence="3">histidine kinase</fullName>
        <ecNumber evidence="3">2.7.13.3</ecNumber>
    </recommendedName>
</protein>
<dbReference type="SUPFAM" id="SSF47384">
    <property type="entry name" value="Homodimeric domain of signal transducing histidine kinase"/>
    <property type="match status" value="1"/>
</dbReference>
<evidence type="ECO:0000256" key="1">
    <source>
        <dbReference type="ARBA" id="ARBA00000085"/>
    </source>
</evidence>
<evidence type="ECO:0000256" key="6">
    <source>
        <dbReference type="ARBA" id="ARBA00022692"/>
    </source>
</evidence>
<dbReference type="InterPro" id="IPR003661">
    <property type="entry name" value="HisK_dim/P_dom"/>
</dbReference>
<evidence type="ECO:0000256" key="10">
    <source>
        <dbReference type="ARBA" id="ARBA00023136"/>
    </source>
</evidence>
<dbReference type="AlphaFoldDB" id="A0A0A1DPL8"/>
<dbReference type="EMBL" id="CP009896">
    <property type="protein sequence ID" value="AIY19324.1"/>
    <property type="molecule type" value="Genomic_DNA"/>
</dbReference>
<dbReference type="PRINTS" id="PR00344">
    <property type="entry name" value="BCTRLSENSOR"/>
</dbReference>
<evidence type="ECO:0000256" key="3">
    <source>
        <dbReference type="ARBA" id="ARBA00012438"/>
    </source>
</evidence>
<keyword evidence="10 12" id="KW-0472">Membrane</keyword>
<dbReference type="SMART" id="SM00388">
    <property type="entry name" value="HisKA"/>
    <property type="match status" value="1"/>
</dbReference>
<gene>
    <name evidence="13" type="ORF">KR76_25730</name>
</gene>
<keyword evidence="6 12" id="KW-0812">Transmembrane</keyword>
<dbReference type="InterPro" id="IPR036097">
    <property type="entry name" value="HisK_dim/P_sf"/>
</dbReference>
<evidence type="ECO:0000313" key="13">
    <source>
        <dbReference type="EMBL" id="AIY19324.1"/>
    </source>
</evidence>
<keyword evidence="7 13" id="KW-0418">Kinase</keyword>
<evidence type="ECO:0000256" key="8">
    <source>
        <dbReference type="ARBA" id="ARBA00022989"/>
    </source>
</evidence>
<proteinExistence type="predicted"/>
<keyword evidence="14" id="KW-1185">Reference proteome</keyword>
<dbReference type="SMART" id="SM00387">
    <property type="entry name" value="HATPase_c"/>
    <property type="match status" value="1"/>
</dbReference>
<comment type="catalytic activity">
    <reaction evidence="1">
        <text>ATP + protein L-histidine = ADP + protein N-phospho-L-histidine.</text>
        <dbReference type="EC" id="2.7.13.3"/>
    </reaction>
</comment>
<dbReference type="PROSITE" id="PS50109">
    <property type="entry name" value="HIS_KIN"/>
    <property type="match status" value="1"/>
</dbReference>
<dbReference type="OrthoDB" id="9757990at2"/>
<dbReference type="SUPFAM" id="SSF55874">
    <property type="entry name" value="ATPase domain of HSP90 chaperone/DNA topoisomerase II/histidine kinase"/>
    <property type="match status" value="1"/>
</dbReference>
<dbReference type="Gene3D" id="6.10.340.10">
    <property type="match status" value="1"/>
</dbReference>
<dbReference type="eggNOG" id="COG5002">
    <property type="taxonomic scope" value="Bacteria"/>
</dbReference>
<dbReference type="CDD" id="cd06225">
    <property type="entry name" value="HAMP"/>
    <property type="match status" value="1"/>
</dbReference>
<evidence type="ECO:0000256" key="9">
    <source>
        <dbReference type="ARBA" id="ARBA00023012"/>
    </source>
</evidence>
<keyword evidence="8 12" id="KW-1133">Transmembrane helix</keyword>
<dbReference type="GO" id="GO:0000155">
    <property type="term" value="F:phosphorelay sensor kinase activity"/>
    <property type="evidence" value="ECO:0007669"/>
    <property type="project" value="InterPro"/>
</dbReference>
<dbReference type="STRING" id="2045.KR76_25730"/>
<dbReference type="PANTHER" id="PTHR45436:SF5">
    <property type="entry name" value="SENSOR HISTIDINE KINASE TRCS"/>
    <property type="match status" value="1"/>
</dbReference>
<dbReference type="FunFam" id="3.30.565.10:FF:000006">
    <property type="entry name" value="Sensor histidine kinase WalK"/>
    <property type="match status" value="1"/>
</dbReference>
<evidence type="ECO:0000256" key="4">
    <source>
        <dbReference type="ARBA" id="ARBA00022553"/>
    </source>
</evidence>
<keyword evidence="5" id="KW-0808">Transferase</keyword>
<comment type="subcellular location">
    <subcellularLocation>
        <location evidence="2">Cell membrane</location>
    </subcellularLocation>
</comment>
<feature type="region of interest" description="Disordered" evidence="11">
    <location>
        <begin position="89"/>
        <end position="110"/>
    </location>
</feature>
<evidence type="ECO:0000256" key="7">
    <source>
        <dbReference type="ARBA" id="ARBA00022777"/>
    </source>
</evidence>
<dbReference type="PROSITE" id="PS50885">
    <property type="entry name" value="HAMP"/>
    <property type="match status" value="1"/>
</dbReference>
<sequence length="551" mass="58344">MRVSWHRSLFVRLFLLGAMTAVVAVVAATWATVRSTTVAVQQEQEQSLHADATTYDALVAYAATHTSWSSASALIDRLAATTGSSVTVTDPTGRVLHSSSGNSSPRAPAAARAEIDPLDVDVVLLSSAAPSAATEPAPVACEAVAEISACREFVVPVRAGIDRRALGPFAEPFARGAWFRLEQRVNRCVIRAGLEPVLALRQDFSAIVSTPESSDQVARCVDRSRRAVLSRYVAPQALLYVGSEPAQPSVFWDLSGDSQRRIALLAGAVLLLTLALSALLTAYVVRPLRTLALAVDRAGSGDLSARAPARRSDEVGELARAFNDMASRREQLESARRQLVSDVSHELRTPLANVRGWVEAAQDGIAPLDAQLLSSVHEEALHLERLVDDLHDLALGDAGELRLAPAPVVVQDLLSQVAESFASPILAVSCAPSVVIEADPVRLRQALVNLVANALRHTPPTGSVVLAATPRSITVTDTGEGIPEAELPFVFDRFHRVDRSRTRATGGTGLGLAIVRQIMEAHGGNAVITSSPGEGTTVTLTFPALPCGVSS</sequence>
<accession>A0A0A1DPL8</accession>
<dbReference type="HOGENOM" id="CLU_000445_89_6_11"/>
<evidence type="ECO:0000256" key="11">
    <source>
        <dbReference type="SAM" id="MobiDB-lite"/>
    </source>
</evidence>
<dbReference type="InterPro" id="IPR050428">
    <property type="entry name" value="TCS_sensor_his_kinase"/>
</dbReference>
<keyword evidence="4" id="KW-0597">Phosphoprotein</keyword>
<dbReference type="SUPFAM" id="SSF158472">
    <property type="entry name" value="HAMP domain-like"/>
    <property type="match status" value="1"/>
</dbReference>
<organism evidence="13 14">
    <name type="scientific">Nocardioides simplex</name>
    <name type="common">Arthrobacter simplex</name>
    <dbReference type="NCBI Taxonomy" id="2045"/>
    <lineage>
        <taxon>Bacteria</taxon>
        <taxon>Bacillati</taxon>
        <taxon>Actinomycetota</taxon>
        <taxon>Actinomycetes</taxon>
        <taxon>Propionibacteriales</taxon>
        <taxon>Nocardioidaceae</taxon>
        <taxon>Pimelobacter</taxon>
    </lineage>
</organism>
<dbReference type="KEGG" id="psim:KR76_25730"/>
<keyword evidence="9" id="KW-0902">Two-component regulatory system</keyword>
<evidence type="ECO:0000313" key="14">
    <source>
        <dbReference type="Proteomes" id="UP000030300"/>
    </source>
</evidence>
<dbReference type="Gene3D" id="3.30.565.10">
    <property type="entry name" value="Histidine kinase-like ATPase, C-terminal domain"/>
    <property type="match status" value="1"/>
</dbReference>
<dbReference type="Proteomes" id="UP000030300">
    <property type="component" value="Chromosome"/>
</dbReference>
<dbReference type="Pfam" id="PF02518">
    <property type="entry name" value="HATPase_c"/>
    <property type="match status" value="1"/>
</dbReference>
<dbReference type="SMART" id="SM00304">
    <property type="entry name" value="HAMP"/>
    <property type="match status" value="1"/>
</dbReference>
<evidence type="ECO:0000256" key="2">
    <source>
        <dbReference type="ARBA" id="ARBA00004236"/>
    </source>
</evidence>
<name>A0A0A1DPL8_NOCSI</name>
<dbReference type="InterPro" id="IPR005467">
    <property type="entry name" value="His_kinase_dom"/>
</dbReference>
<dbReference type="InterPro" id="IPR036890">
    <property type="entry name" value="HATPase_C_sf"/>
</dbReference>
<reference evidence="13 14" key="1">
    <citation type="journal article" date="2015" name="Genome Announc.">
        <title>Complete Genome Sequence of Steroid-Transforming Nocardioides simplex VKM Ac-2033D.</title>
        <authorList>
            <person name="Shtratnikova V.Y."/>
            <person name="Schelkunov M.I."/>
            <person name="Pekov Y.A."/>
            <person name="Fokina V.V."/>
            <person name="Logacheva M.D."/>
            <person name="Sokolov S.L."/>
            <person name="Bragin E.Y."/>
            <person name="Ashapkin V.V."/>
            <person name="Donova M.V."/>
        </authorList>
    </citation>
    <scope>NUCLEOTIDE SEQUENCE [LARGE SCALE GENOMIC DNA]</scope>
    <source>
        <strain evidence="13 14">VKM Ac-2033D</strain>
    </source>
</reference>
<dbReference type="InterPro" id="IPR003594">
    <property type="entry name" value="HATPase_dom"/>
</dbReference>
<dbReference type="GO" id="GO:0005886">
    <property type="term" value="C:plasma membrane"/>
    <property type="evidence" value="ECO:0007669"/>
    <property type="project" value="UniProtKB-SubCell"/>
</dbReference>
<dbReference type="CDD" id="cd00082">
    <property type="entry name" value="HisKA"/>
    <property type="match status" value="1"/>
</dbReference>
<dbReference type="Pfam" id="PF00672">
    <property type="entry name" value="HAMP"/>
    <property type="match status" value="1"/>
</dbReference>
<feature type="compositionally biased region" description="Low complexity" evidence="11">
    <location>
        <begin position="98"/>
        <end position="110"/>
    </location>
</feature>
<dbReference type="Pfam" id="PF00512">
    <property type="entry name" value="HisKA"/>
    <property type="match status" value="1"/>
</dbReference>
<dbReference type="EC" id="2.7.13.3" evidence="3"/>
<dbReference type="InterPro" id="IPR003660">
    <property type="entry name" value="HAMP_dom"/>
</dbReference>